<evidence type="ECO:0000313" key="1">
    <source>
        <dbReference type="EMBL" id="MBP1992389.1"/>
    </source>
</evidence>
<organism evidence="1 2">
    <name type="scientific">Paenibacillus eucommiae</name>
    <dbReference type="NCBI Taxonomy" id="1355755"/>
    <lineage>
        <taxon>Bacteria</taxon>
        <taxon>Bacillati</taxon>
        <taxon>Bacillota</taxon>
        <taxon>Bacilli</taxon>
        <taxon>Bacillales</taxon>
        <taxon>Paenibacillaceae</taxon>
        <taxon>Paenibacillus</taxon>
    </lineage>
</organism>
<sequence length="129" mass="14205">MKRLSIVGNIIINGISESSLLHIGDNSVIQPRSRVFAVQREVATFNEKEGNFDLYPIFSREIPQPPFLDSVSMSIDNLGSCIQVGQVRILGISTAALMQVGNTRVIDADNRTKNIRQFAKPLPAKPKGK</sequence>
<proteinExistence type="predicted"/>
<dbReference type="Proteomes" id="UP001519287">
    <property type="component" value="Unassembled WGS sequence"/>
</dbReference>
<protein>
    <submittedName>
        <fullName evidence="1">Spore germination protein PE</fullName>
    </submittedName>
</protein>
<name>A0ABS4IXT0_9BACL</name>
<dbReference type="InterPro" id="IPR024496">
    <property type="entry name" value="Spore_germ_GerPE"/>
</dbReference>
<gene>
    <name evidence="1" type="ORF">J2Z66_003997</name>
</gene>
<evidence type="ECO:0000313" key="2">
    <source>
        <dbReference type="Proteomes" id="UP001519287"/>
    </source>
</evidence>
<dbReference type="Pfam" id="PF10970">
    <property type="entry name" value="GerPE"/>
    <property type="match status" value="1"/>
</dbReference>
<comment type="caution">
    <text evidence="1">The sequence shown here is derived from an EMBL/GenBank/DDBJ whole genome shotgun (WGS) entry which is preliminary data.</text>
</comment>
<reference evidence="1 2" key="1">
    <citation type="submission" date="2021-03" db="EMBL/GenBank/DDBJ databases">
        <title>Genomic Encyclopedia of Type Strains, Phase IV (KMG-IV): sequencing the most valuable type-strain genomes for metagenomic binning, comparative biology and taxonomic classification.</title>
        <authorList>
            <person name="Goeker M."/>
        </authorList>
    </citation>
    <scope>NUCLEOTIDE SEQUENCE [LARGE SCALE GENOMIC DNA]</scope>
    <source>
        <strain evidence="1 2">DSM 26048</strain>
    </source>
</reference>
<keyword evidence="2" id="KW-1185">Reference proteome</keyword>
<dbReference type="EMBL" id="JAGGLB010000013">
    <property type="protein sequence ID" value="MBP1992389.1"/>
    <property type="molecule type" value="Genomic_DNA"/>
</dbReference>
<dbReference type="RefSeq" id="WP_209973356.1">
    <property type="nucleotide sequence ID" value="NZ_JAGGLB010000013.1"/>
</dbReference>
<accession>A0ABS4IXT0</accession>